<comment type="similarity">
    <text evidence="1 8">Belongs to the inositol phosphokinase (IPK) family.</text>
</comment>
<dbReference type="GO" id="GO:0051765">
    <property type="term" value="F:inositol tetrakisphosphate kinase activity"/>
    <property type="evidence" value="ECO:0007669"/>
    <property type="project" value="TreeGrafter"/>
</dbReference>
<name>A0AAV3PCG2_LITER</name>
<dbReference type="SUPFAM" id="SSF56104">
    <property type="entry name" value="SAICAR synthase-like"/>
    <property type="match status" value="1"/>
</dbReference>
<dbReference type="GO" id="GO:0032958">
    <property type="term" value="P:inositol phosphate biosynthetic process"/>
    <property type="evidence" value="ECO:0007669"/>
    <property type="project" value="InterPro"/>
</dbReference>
<dbReference type="GO" id="GO:0005524">
    <property type="term" value="F:ATP binding"/>
    <property type="evidence" value="ECO:0007669"/>
    <property type="project" value="UniProtKB-KW"/>
</dbReference>
<reference evidence="9 10" key="1">
    <citation type="submission" date="2024-01" db="EMBL/GenBank/DDBJ databases">
        <title>The complete chloroplast genome sequence of Lithospermum erythrorhizon: insights into the phylogenetic relationship among Boraginaceae species and the maternal lineages of purple gromwells.</title>
        <authorList>
            <person name="Okada T."/>
            <person name="Watanabe K."/>
        </authorList>
    </citation>
    <scope>NUCLEOTIDE SEQUENCE [LARGE SCALE GENOMIC DNA]</scope>
</reference>
<accession>A0AAV3PCG2</accession>
<dbReference type="EMBL" id="BAABME010001384">
    <property type="protein sequence ID" value="GAA0149314.1"/>
    <property type="molecule type" value="Genomic_DNA"/>
</dbReference>
<evidence type="ECO:0000256" key="3">
    <source>
        <dbReference type="ARBA" id="ARBA00022741"/>
    </source>
</evidence>
<dbReference type="InterPro" id="IPR038286">
    <property type="entry name" value="IPK_sf"/>
</dbReference>
<evidence type="ECO:0000313" key="10">
    <source>
        <dbReference type="Proteomes" id="UP001454036"/>
    </source>
</evidence>
<comment type="catalytic activity">
    <reaction evidence="7 8">
        <text>1D-myo-inositol 1,3,4,6-tetrakisphosphate + ATP = 1D-myo-inositol 1,3,4,5,6-pentakisphosphate + ADP + H(+)</text>
        <dbReference type="Rhea" id="RHEA:12717"/>
        <dbReference type="ChEBI" id="CHEBI:15378"/>
        <dbReference type="ChEBI" id="CHEBI:30616"/>
        <dbReference type="ChEBI" id="CHEBI:57660"/>
        <dbReference type="ChEBI" id="CHEBI:57733"/>
        <dbReference type="ChEBI" id="CHEBI:456216"/>
        <dbReference type="EC" id="2.7.1.140"/>
    </reaction>
</comment>
<dbReference type="EC" id="2.7.1.140" evidence="8"/>
<dbReference type="PANTHER" id="PTHR12400">
    <property type="entry name" value="INOSITOL POLYPHOSPHATE KINASE"/>
    <property type="match status" value="1"/>
</dbReference>
<proteinExistence type="inferred from homology"/>
<dbReference type="Pfam" id="PF03770">
    <property type="entry name" value="IPK"/>
    <property type="match status" value="1"/>
</dbReference>
<dbReference type="InterPro" id="IPR005522">
    <property type="entry name" value="IPK"/>
</dbReference>
<evidence type="ECO:0000256" key="7">
    <source>
        <dbReference type="ARBA" id="ARBA00036525"/>
    </source>
</evidence>
<evidence type="ECO:0000256" key="1">
    <source>
        <dbReference type="ARBA" id="ARBA00007374"/>
    </source>
</evidence>
<sequence>MFKVPEHQVAGHQALKGRLGPVVDDSGRFYKPLQSDERGKNEVAFYKSLSSKTESLIPDNIRRFFPVFYGTELVEATDGSGPKPHLVLQNLNAGLKFPSIMDIKIGTRTWYPQASEMYITKCLKKDRESSTVKLGFRLCGLQVYNSKESGYWKPDRKAVAKLSAEDVKMVLRKFVSDEGFDSDHPDCSVASIVLGGPNGILSQLRELKAWFEDQTMYHFYSCSVLMMYDKEKALSGGDPVAEVKMIDFAHVGKGNGVIDHNFLGGLCSLIKFVSDIHEYSLKDSQEKQISYGNGDI</sequence>
<evidence type="ECO:0000313" key="9">
    <source>
        <dbReference type="EMBL" id="GAA0149314.1"/>
    </source>
</evidence>
<keyword evidence="5 8" id="KW-0067">ATP-binding</keyword>
<dbReference type="GO" id="GO:0005634">
    <property type="term" value="C:nucleus"/>
    <property type="evidence" value="ECO:0007669"/>
    <property type="project" value="TreeGrafter"/>
</dbReference>
<keyword evidence="3 8" id="KW-0547">Nucleotide-binding</keyword>
<protein>
    <recommendedName>
        <fullName evidence="8">Inositol polyphosphate multikinase</fullName>
        <ecNumber evidence="8">2.7.1.140</ecNumber>
        <ecNumber evidence="8">2.7.1.151</ecNumber>
    </recommendedName>
</protein>
<evidence type="ECO:0000256" key="6">
    <source>
        <dbReference type="ARBA" id="ARBA00036164"/>
    </source>
</evidence>
<keyword evidence="2 8" id="KW-0808">Transferase</keyword>
<evidence type="ECO:0000256" key="5">
    <source>
        <dbReference type="ARBA" id="ARBA00022840"/>
    </source>
</evidence>
<gene>
    <name evidence="9" type="ORF">LIER_08526</name>
</gene>
<evidence type="ECO:0000256" key="2">
    <source>
        <dbReference type="ARBA" id="ARBA00022679"/>
    </source>
</evidence>
<evidence type="ECO:0000256" key="8">
    <source>
        <dbReference type="RuleBase" id="RU363090"/>
    </source>
</evidence>
<comment type="caution">
    <text evidence="9">The sequence shown here is derived from an EMBL/GenBank/DDBJ whole genome shotgun (WGS) entry which is preliminary data.</text>
</comment>
<dbReference type="GO" id="GO:0005737">
    <property type="term" value="C:cytoplasm"/>
    <property type="evidence" value="ECO:0007669"/>
    <property type="project" value="TreeGrafter"/>
</dbReference>
<comment type="catalytic activity">
    <reaction evidence="6 8">
        <text>1D-myo-inositol 1,4,5-trisphosphate + 2 ATP = 1D-myo-inositol 1,3,4,5,6-pentakisphosphate + 2 ADP + 2 H(+)</text>
        <dbReference type="Rhea" id="RHEA:32359"/>
        <dbReference type="ChEBI" id="CHEBI:15378"/>
        <dbReference type="ChEBI" id="CHEBI:30616"/>
        <dbReference type="ChEBI" id="CHEBI:57733"/>
        <dbReference type="ChEBI" id="CHEBI:203600"/>
        <dbReference type="ChEBI" id="CHEBI:456216"/>
        <dbReference type="EC" id="2.7.1.151"/>
    </reaction>
</comment>
<dbReference type="Gene3D" id="3.30.470.160">
    <property type="entry name" value="Inositol polyphosphate kinase"/>
    <property type="match status" value="1"/>
</dbReference>
<evidence type="ECO:0000256" key="4">
    <source>
        <dbReference type="ARBA" id="ARBA00022777"/>
    </source>
</evidence>
<dbReference type="AlphaFoldDB" id="A0AAV3PCG2"/>
<dbReference type="EC" id="2.7.1.151" evidence="8"/>
<dbReference type="Proteomes" id="UP001454036">
    <property type="component" value="Unassembled WGS sequence"/>
</dbReference>
<dbReference type="GO" id="GO:0008440">
    <property type="term" value="F:inositol-1,4,5-trisphosphate 3-kinase activity"/>
    <property type="evidence" value="ECO:0007669"/>
    <property type="project" value="TreeGrafter"/>
</dbReference>
<keyword evidence="10" id="KW-1185">Reference proteome</keyword>
<comment type="function">
    <text evidence="8">Inositol phosphate kinase with a broad substrate specificity.</text>
</comment>
<keyword evidence="4 8" id="KW-0418">Kinase</keyword>
<dbReference type="PANTHER" id="PTHR12400:SF51">
    <property type="entry name" value="INOSITOL POLYPHOSPHATE MULTIKINASE"/>
    <property type="match status" value="1"/>
</dbReference>
<organism evidence="9 10">
    <name type="scientific">Lithospermum erythrorhizon</name>
    <name type="common">Purple gromwell</name>
    <name type="synonym">Lithospermum officinale var. erythrorhizon</name>
    <dbReference type="NCBI Taxonomy" id="34254"/>
    <lineage>
        <taxon>Eukaryota</taxon>
        <taxon>Viridiplantae</taxon>
        <taxon>Streptophyta</taxon>
        <taxon>Embryophyta</taxon>
        <taxon>Tracheophyta</taxon>
        <taxon>Spermatophyta</taxon>
        <taxon>Magnoliopsida</taxon>
        <taxon>eudicotyledons</taxon>
        <taxon>Gunneridae</taxon>
        <taxon>Pentapetalae</taxon>
        <taxon>asterids</taxon>
        <taxon>lamiids</taxon>
        <taxon>Boraginales</taxon>
        <taxon>Boraginaceae</taxon>
        <taxon>Boraginoideae</taxon>
        <taxon>Lithospermeae</taxon>
        <taxon>Lithospermum</taxon>
    </lineage>
</organism>